<dbReference type="InterPro" id="IPR012334">
    <property type="entry name" value="Pectin_lyas_fold"/>
</dbReference>
<evidence type="ECO:0000259" key="1">
    <source>
        <dbReference type="Pfam" id="PF12708"/>
    </source>
</evidence>
<evidence type="ECO:0000313" key="3">
    <source>
        <dbReference type="Proteomes" id="UP000014074"/>
    </source>
</evidence>
<protein>
    <submittedName>
        <fullName evidence="2">Putative exo-beta--protein</fullName>
    </submittedName>
</protein>
<dbReference type="Proteomes" id="UP000014074">
    <property type="component" value="Unassembled WGS sequence"/>
</dbReference>
<organism evidence="2 3">
    <name type="scientific">Phaeoacremonium minimum (strain UCR-PA7)</name>
    <name type="common">Esca disease fungus</name>
    <name type="synonym">Togninia minima</name>
    <dbReference type="NCBI Taxonomy" id="1286976"/>
    <lineage>
        <taxon>Eukaryota</taxon>
        <taxon>Fungi</taxon>
        <taxon>Dikarya</taxon>
        <taxon>Ascomycota</taxon>
        <taxon>Pezizomycotina</taxon>
        <taxon>Sordariomycetes</taxon>
        <taxon>Sordariomycetidae</taxon>
        <taxon>Togniniales</taxon>
        <taxon>Togniniaceae</taxon>
        <taxon>Phaeoacremonium</taxon>
    </lineage>
</organism>
<gene>
    <name evidence="2" type="ORF">UCRPA7_5624</name>
</gene>
<name>R8BHV4_PHAM7</name>
<evidence type="ECO:0000313" key="2">
    <source>
        <dbReference type="EMBL" id="EON98849.1"/>
    </source>
</evidence>
<dbReference type="EMBL" id="KB933188">
    <property type="protein sequence ID" value="EON98849.1"/>
    <property type="molecule type" value="Genomic_DNA"/>
</dbReference>
<dbReference type="InterPro" id="IPR011050">
    <property type="entry name" value="Pectin_lyase_fold/virulence"/>
</dbReference>
<keyword evidence="3" id="KW-1185">Reference proteome</keyword>
<accession>R8BHV4</accession>
<dbReference type="SUPFAM" id="SSF51126">
    <property type="entry name" value="Pectin lyase-like"/>
    <property type="match status" value="1"/>
</dbReference>
<dbReference type="OrthoDB" id="1046782at2759"/>
<dbReference type="Gene3D" id="2.160.20.10">
    <property type="entry name" value="Single-stranded right-handed beta-helix, Pectin lyase-like"/>
    <property type="match status" value="2"/>
</dbReference>
<sequence length="262" mass="28532">MLSFPIQSFVDTVIMGDPIDPPVLRATENFSIPFLWYAKDPNFDATINFYIAMKNLVLDSTLVPPEQDITLLDWSGGSVGIVMNEQQFHFKGITFKNMDIGLKIDKLFEGTGQGLHFESCRIGVDTSNNNTGFFALIDSSAKDVDVVFNIAASPTAQGSIVLENVKVDNSVGSTVSADGTNVLTGSVARGSSWIWGNVYSPKGHERAEGKLYPASRPQPLIDRSGSYYAVKPPTFQEWDVVNVLNVKDVCGWPVAGDGITDE</sequence>
<dbReference type="Pfam" id="PF12708">
    <property type="entry name" value="Pect-lyase_RHGA_epim"/>
    <property type="match status" value="1"/>
</dbReference>
<reference evidence="3" key="1">
    <citation type="journal article" date="2013" name="Genome Announc.">
        <title>Draft genome sequence of the ascomycete Phaeoacremonium aleophilum strain UCR-PA7, a causal agent of the esca disease complex in grapevines.</title>
        <authorList>
            <person name="Blanco-Ulate B."/>
            <person name="Rolshausen P."/>
            <person name="Cantu D."/>
        </authorList>
    </citation>
    <scope>NUCLEOTIDE SEQUENCE [LARGE SCALE GENOMIC DNA]</scope>
    <source>
        <strain evidence="3">UCR-PA7</strain>
    </source>
</reference>
<dbReference type="KEGG" id="tmn:UCRPA7_5624"/>
<dbReference type="HOGENOM" id="CLU_1062396_0_0_1"/>
<feature type="domain" description="Rhamnogalacturonase A/B/Epimerase-like pectate lyase" evidence="1">
    <location>
        <begin position="2"/>
        <end position="74"/>
    </location>
</feature>
<dbReference type="eggNOG" id="ENOG502SH8Z">
    <property type="taxonomic scope" value="Eukaryota"/>
</dbReference>
<proteinExistence type="predicted"/>
<dbReference type="GeneID" id="19326197"/>
<dbReference type="InterPro" id="IPR024535">
    <property type="entry name" value="RHGA/B-epi-like_pectate_lyase"/>
</dbReference>
<dbReference type="AlphaFoldDB" id="R8BHV4"/>
<dbReference type="RefSeq" id="XP_007916360.1">
    <property type="nucleotide sequence ID" value="XM_007918169.1"/>
</dbReference>